<dbReference type="Proteomes" id="UP001066276">
    <property type="component" value="Chromosome 1_2"/>
</dbReference>
<evidence type="ECO:0000313" key="1">
    <source>
        <dbReference type="EMBL" id="KAJ1204731.1"/>
    </source>
</evidence>
<keyword evidence="2" id="KW-1185">Reference proteome</keyword>
<dbReference type="EMBL" id="JANPWB010000002">
    <property type="protein sequence ID" value="KAJ1204731.1"/>
    <property type="molecule type" value="Genomic_DNA"/>
</dbReference>
<evidence type="ECO:0000313" key="2">
    <source>
        <dbReference type="Proteomes" id="UP001066276"/>
    </source>
</evidence>
<name>A0AAV7VWL7_PLEWA</name>
<reference evidence="1" key="1">
    <citation type="journal article" date="2022" name="bioRxiv">
        <title>Sequencing and chromosome-scale assembly of the giantPleurodeles waltlgenome.</title>
        <authorList>
            <person name="Brown T."/>
            <person name="Elewa A."/>
            <person name="Iarovenko S."/>
            <person name="Subramanian E."/>
            <person name="Araus A.J."/>
            <person name="Petzold A."/>
            <person name="Susuki M."/>
            <person name="Suzuki K.-i.T."/>
            <person name="Hayashi T."/>
            <person name="Toyoda A."/>
            <person name="Oliveira C."/>
            <person name="Osipova E."/>
            <person name="Leigh N.D."/>
            <person name="Simon A."/>
            <person name="Yun M.H."/>
        </authorList>
    </citation>
    <scope>NUCLEOTIDE SEQUENCE</scope>
    <source>
        <strain evidence="1">20211129_DDA</strain>
        <tissue evidence="1">Liver</tissue>
    </source>
</reference>
<organism evidence="1 2">
    <name type="scientific">Pleurodeles waltl</name>
    <name type="common">Iberian ribbed newt</name>
    <dbReference type="NCBI Taxonomy" id="8319"/>
    <lineage>
        <taxon>Eukaryota</taxon>
        <taxon>Metazoa</taxon>
        <taxon>Chordata</taxon>
        <taxon>Craniata</taxon>
        <taxon>Vertebrata</taxon>
        <taxon>Euteleostomi</taxon>
        <taxon>Amphibia</taxon>
        <taxon>Batrachia</taxon>
        <taxon>Caudata</taxon>
        <taxon>Salamandroidea</taxon>
        <taxon>Salamandridae</taxon>
        <taxon>Pleurodelinae</taxon>
        <taxon>Pleurodeles</taxon>
    </lineage>
</organism>
<dbReference type="AlphaFoldDB" id="A0AAV7VWL7"/>
<accession>A0AAV7VWL7</accession>
<sequence length="150" mass="17085">MWKDELADNFSLIRPMRWDGEAKEKDRKDASSKENKPKVEESITNWLFGFNVFLTIMLEKKPKEATAMIFYANKILKARYVCGGRALCQWELVRATATKNTPIIRASCLQRSSRDLSERLHAALGSARSALDPRCVLESKSCTPSEQNTK</sequence>
<comment type="caution">
    <text evidence="1">The sequence shown here is derived from an EMBL/GenBank/DDBJ whole genome shotgun (WGS) entry which is preliminary data.</text>
</comment>
<proteinExistence type="predicted"/>
<gene>
    <name evidence="1" type="ORF">NDU88_000169</name>
</gene>
<protein>
    <submittedName>
        <fullName evidence="1">Uncharacterized protein</fullName>
    </submittedName>
</protein>